<sequence>MTDKSIKTYCKKCDKVIYRDSSPIGVELRWYKWEKDPYYKNFLITILCEDCWYETQKFWGATKIIEV</sequence>
<reference evidence="1" key="1">
    <citation type="journal article" date="2014" name="Front. Microbiol.">
        <title>High frequency of phylogenetically diverse reductive dehalogenase-homologous genes in deep subseafloor sedimentary metagenomes.</title>
        <authorList>
            <person name="Kawai M."/>
            <person name="Futagami T."/>
            <person name="Toyoda A."/>
            <person name="Takaki Y."/>
            <person name="Nishi S."/>
            <person name="Hori S."/>
            <person name="Arai W."/>
            <person name="Tsubouchi T."/>
            <person name="Morono Y."/>
            <person name="Uchiyama I."/>
            <person name="Ito T."/>
            <person name="Fujiyama A."/>
            <person name="Inagaki F."/>
            <person name="Takami H."/>
        </authorList>
    </citation>
    <scope>NUCLEOTIDE SEQUENCE</scope>
    <source>
        <strain evidence="1">Expedition CK06-06</strain>
    </source>
</reference>
<evidence type="ECO:0000313" key="1">
    <source>
        <dbReference type="EMBL" id="GAI30985.1"/>
    </source>
</evidence>
<proteinExistence type="predicted"/>
<organism evidence="1">
    <name type="scientific">marine sediment metagenome</name>
    <dbReference type="NCBI Taxonomy" id="412755"/>
    <lineage>
        <taxon>unclassified sequences</taxon>
        <taxon>metagenomes</taxon>
        <taxon>ecological metagenomes</taxon>
    </lineage>
</organism>
<gene>
    <name evidence="1" type="ORF">S06H3_26741</name>
</gene>
<protein>
    <submittedName>
        <fullName evidence="1">Uncharacterized protein</fullName>
    </submittedName>
</protein>
<dbReference type="AlphaFoldDB" id="X1NW53"/>
<name>X1NW53_9ZZZZ</name>
<dbReference type="EMBL" id="BARV01015479">
    <property type="protein sequence ID" value="GAI30985.1"/>
    <property type="molecule type" value="Genomic_DNA"/>
</dbReference>
<accession>X1NW53</accession>
<comment type="caution">
    <text evidence="1">The sequence shown here is derived from an EMBL/GenBank/DDBJ whole genome shotgun (WGS) entry which is preliminary data.</text>
</comment>